<sequence length="193" mass="22199">MSGKVQCGDRPLTDAVMKRRLWKNAVLSKEGKREHVKSQSRTIGGEIINDEESNQRLDRLQDQLAVIREDLLDMRRQDQVILRQLLSNYATFLQLMSESQHRLSSRRSRSCMTGSPGTVTDFRLDTVKSFQSQRGDLNIRDISRRLYPPIKRRHESEPPLLLGHSDSFSFEKAFEGVFSDDEEIDPLSASSFT</sequence>
<keyword evidence="3" id="KW-1185">Reference proteome</keyword>
<reference evidence="2" key="1">
    <citation type="submission" date="2021-10" db="EMBL/GenBank/DDBJ databases">
        <title>Tropical sea cucumber genome reveals ecological adaptation and Cuvierian tubules defense mechanism.</title>
        <authorList>
            <person name="Chen T."/>
        </authorList>
    </citation>
    <scope>NUCLEOTIDE SEQUENCE</scope>
    <source>
        <strain evidence="2">Nanhai2018</strain>
        <tissue evidence="2">Muscle</tissue>
    </source>
</reference>
<dbReference type="AlphaFoldDB" id="A0A9Q1H4Z5"/>
<name>A0A9Q1H4Z5_HOLLE</name>
<keyword evidence="1" id="KW-0175">Coiled coil</keyword>
<comment type="caution">
    <text evidence="2">The sequence shown here is derived from an EMBL/GenBank/DDBJ whole genome shotgun (WGS) entry which is preliminary data.</text>
</comment>
<evidence type="ECO:0000313" key="2">
    <source>
        <dbReference type="EMBL" id="KAJ8032536.1"/>
    </source>
</evidence>
<evidence type="ECO:0000313" key="3">
    <source>
        <dbReference type="Proteomes" id="UP001152320"/>
    </source>
</evidence>
<dbReference type="Proteomes" id="UP001152320">
    <property type="component" value="Chromosome 12"/>
</dbReference>
<gene>
    <name evidence="2" type="ORF">HOLleu_26087</name>
</gene>
<organism evidence="2 3">
    <name type="scientific">Holothuria leucospilota</name>
    <name type="common">Black long sea cucumber</name>
    <name type="synonym">Mertensiothuria leucospilota</name>
    <dbReference type="NCBI Taxonomy" id="206669"/>
    <lineage>
        <taxon>Eukaryota</taxon>
        <taxon>Metazoa</taxon>
        <taxon>Echinodermata</taxon>
        <taxon>Eleutherozoa</taxon>
        <taxon>Echinozoa</taxon>
        <taxon>Holothuroidea</taxon>
        <taxon>Aspidochirotacea</taxon>
        <taxon>Aspidochirotida</taxon>
        <taxon>Holothuriidae</taxon>
        <taxon>Holothuria</taxon>
    </lineage>
</organism>
<evidence type="ECO:0000256" key="1">
    <source>
        <dbReference type="SAM" id="Coils"/>
    </source>
</evidence>
<proteinExistence type="predicted"/>
<accession>A0A9Q1H4Z5</accession>
<protein>
    <submittedName>
        <fullName evidence="2">Uncharacterized protein</fullName>
    </submittedName>
</protein>
<dbReference type="EMBL" id="JAIZAY010000012">
    <property type="protein sequence ID" value="KAJ8032536.1"/>
    <property type="molecule type" value="Genomic_DNA"/>
</dbReference>
<feature type="coiled-coil region" evidence="1">
    <location>
        <begin position="50"/>
        <end position="77"/>
    </location>
</feature>
<dbReference type="OrthoDB" id="1934719at2759"/>